<comment type="catalytic activity">
    <reaction evidence="1 12">
        <text>Cleavage of hydrophobic, N-terminal signal or leader sequences from secreted and periplasmic proteins.</text>
        <dbReference type="EC" id="3.4.21.89"/>
    </reaction>
</comment>
<dbReference type="PRINTS" id="PR00727">
    <property type="entry name" value="LEADERPTASE"/>
</dbReference>
<accession>A0A075R8B5</accession>
<evidence type="ECO:0000256" key="2">
    <source>
        <dbReference type="ARBA" id="ARBA00004401"/>
    </source>
</evidence>
<dbReference type="GO" id="GO:0004252">
    <property type="term" value="F:serine-type endopeptidase activity"/>
    <property type="evidence" value="ECO:0007669"/>
    <property type="project" value="InterPro"/>
</dbReference>
<dbReference type="STRING" id="1042163.BRLA_c033290"/>
<keyword evidence="10 12" id="KW-0472">Membrane</keyword>
<proteinExistence type="inferred from homology"/>
<keyword evidence="9 12" id="KW-1133">Transmembrane helix</keyword>
<evidence type="ECO:0000313" key="15">
    <source>
        <dbReference type="Proteomes" id="UP000005850"/>
    </source>
</evidence>
<dbReference type="InterPro" id="IPR036286">
    <property type="entry name" value="LexA/Signal_pep-like_sf"/>
</dbReference>
<evidence type="ECO:0000313" key="14">
    <source>
        <dbReference type="EMBL" id="AIG27641.1"/>
    </source>
</evidence>
<dbReference type="GO" id="GO:0005886">
    <property type="term" value="C:plasma membrane"/>
    <property type="evidence" value="ECO:0007669"/>
    <property type="project" value="UniProtKB-SubCell"/>
</dbReference>
<feature type="active site" evidence="11">
    <location>
        <position position="86"/>
    </location>
</feature>
<dbReference type="CDD" id="cd06530">
    <property type="entry name" value="S26_SPase_I"/>
    <property type="match status" value="1"/>
</dbReference>
<dbReference type="Gene3D" id="2.10.109.10">
    <property type="entry name" value="Umud Fragment, subunit A"/>
    <property type="match status" value="1"/>
</dbReference>
<evidence type="ECO:0000256" key="1">
    <source>
        <dbReference type="ARBA" id="ARBA00000677"/>
    </source>
</evidence>
<dbReference type="PROSITE" id="PS00761">
    <property type="entry name" value="SPASE_I_3"/>
    <property type="match status" value="1"/>
</dbReference>
<feature type="domain" description="Peptidase S26" evidence="13">
    <location>
        <begin position="15"/>
        <end position="177"/>
    </location>
</feature>
<evidence type="ECO:0000256" key="8">
    <source>
        <dbReference type="ARBA" id="ARBA00022801"/>
    </source>
</evidence>
<reference evidence="14 15" key="1">
    <citation type="journal article" date="2011" name="J. Bacteriol.">
        <title>Genome sequence of Brevibacillus laterosporus LMG 15441, a pathogen of invertebrates.</title>
        <authorList>
            <person name="Djukic M."/>
            <person name="Poehlein A."/>
            <person name="Thurmer A."/>
            <person name="Daniel R."/>
        </authorList>
    </citation>
    <scope>NUCLEOTIDE SEQUENCE [LARGE SCALE GENOMIC DNA]</scope>
    <source>
        <strain evidence="14 15">LMG 15441</strain>
    </source>
</reference>
<dbReference type="KEGG" id="blr:BRLA_c033290"/>
<dbReference type="InterPro" id="IPR000223">
    <property type="entry name" value="Pept_S26A_signal_pept_1"/>
</dbReference>
<evidence type="ECO:0000256" key="7">
    <source>
        <dbReference type="ARBA" id="ARBA00022692"/>
    </source>
</evidence>
<sequence length="186" mass="21620">MSENASTTKKKNEAWEWIKAIVIAIALAFFIRTFLFAPFIVEGHSMDFTLHNEEKLVVNKALYHLREPQREEIIVFHASEKRDYIKRVIAVAGDTVEVKDDVLYVNDKPVEEPYLKEKREIAQKEKDLPLTTPFEKITIPPGHIYVMGDNRQNSSDSREFGPVEISKVVGRAEFVFWPLKDIRMTR</sequence>
<dbReference type="PANTHER" id="PTHR43390">
    <property type="entry name" value="SIGNAL PEPTIDASE I"/>
    <property type="match status" value="1"/>
</dbReference>
<dbReference type="PANTHER" id="PTHR43390:SF1">
    <property type="entry name" value="CHLOROPLAST PROCESSING PEPTIDASE"/>
    <property type="match status" value="1"/>
</dbReference>
<keyword evidence="7 12" id="KW-0812">Transmembrane</keyword>
<evidence type="ECO:0000256" key="5">
    <source>
        <dbReference type="ARBA" id="ARBA00022475"/>
    </source>
</evidence>
<name>A0A075R8B5_BRELA</name>
<evidence type="ECO:0000256" key="3">
    <source>
        <dbReference type="ARBA" id="ARBA00009370"/>
    </source>
</evidence>
<comment type="similarity">
    <text evidence="3 12">Belongs to the peptidase S26 family.</text>
</comment>
<evidence type="ECO:0000259" key="13">
    <source>
        <dbReference type="Pfam" id="PF10502"/>
    </source>
</evidence>
<evidence type="ECO:0000256" key="9">
    <source>
        <dbReference type="ARBA" id="ARBA00022989"/>
    </source>
</evidence>
<dbReference type="GO" id="GO:0009003">
    <property type="term" value="F:signal peptidase activity"/>
    <property type="evidence" value="ECO:0007669"/>
    <property type="project" value="UniProtKB-EC"/>
</dbReference>
<keyword evidence="15" id="KW-1185">Reference proteome</keyword>
<dbReference type="RefSeq" id="WP_003336881.1">
    <property type="nucleotide sequence ID" value="NZ_CP007806.1"/>
</dbReference>
<evidence type="ECO:0000256" key="4">
    <source>
        <dbReference type="ARBA" id="ARBA00013208"/>
    </source>
</evidence>
<evidence type="ECO:0000256" key="10">
    <source>
        <dbReference type="ARBA" id="ARBA00023136"/>
    </source>
</evidence>
<dbReference type="EMBL" id="CP007806">
    <property type="protein sequence ID" value="AIG27641.1"/>
    <property type="molecule type" value="Genomic_DNA"/>
</dbReference>
<dbReference type="NCBIfam" id="TIGR02227">
    <property type="entry name" value="sigpep_I_bact"/>
    <property type="match status" value="1"/>
</dbReference>
<dbReference type="Proteomes" id="UP000005850">
    <property type="component" value="Chromosome"/>
</dbReference>
<dbReference type="InterPro" id="IPR019533">
    <property type="entry name" value="Peptidase_S26"/>
</dbReference>
<dbReference type="EC" id="3.4.21.89" evidence="4 12"/>
<evidence type="ECO:0000256" key="12">
    <source>
        <dbReference type="RuleBase" id="RU362042"/>
    </source>
</evidence>
<keyword evidence="8 12" id="KW-0378">Hydrolase</keyword>
<organism evidence="14 15">
    <name type="scientific">Brevibacillus laterosporus LMG 15441</name>
    <dbReference type="NCBI Taxonomy" id="1042163"/>
    <lineage>
        <taxon>Bacteria</taxon>
        <taxon>Bacillati</taxon>
        <taxon>Bacillota</taxon>
        <taxon>Bacilli</taxon>
        <taxon>Bacillales</taxon>
        <taxon>Paenibacillaceae</taxon>
        <taxon>Brevibacillus</taxon>
    </lineage>
</organism>
<dbReference type="SUPFAM" id="SSF51306">
    <property type="entry name" value="LexA/Signal peptidase"/>
    <property type="match status" value="1"/>
</dbReference>
<comment type="subcellular location">
    <subcellularLocation>
        <location evidence="2">Cell membrane</location>
        <topology evidence="2">Single-pass type II membrane protein</topology>
    </subcellularLocation>
    <subcellularLocation>
        <location evidence="12">Membrane</location>
        <topology evidence="12">Single-pass type II membrane protein</topology>
    </subcellularLocation>
</comment>
<keyword evidence="6 12" id="KW-0645">Protease</keyword>
<dbReference type="AlphaFoldDB" id="A0A075R8B5"/>
<dbReference type="HOGENOM" id="CLU_028723_5_0_9"/>
<feature type="transmembrane region" description="Helical" evidence="12">
    <location>
        <begin position="20"/>
        <end position="41"/>
    </location>
</feature>
<dbReference type="InterPro" id="IPR019758">
    <property type="entry name" value="Pept_S26A_signal_pept_1_CS"/>
</dbReference>
<dbReference type="Pfam" id="PF10502">
    <property type="entry name" value="Peptidase_S26"/>
    <property type="match status" value="1"/>
</dbReference>
<feature type="active site" evidence="11">
    <location>
        <position position="45"/>
    </location>
</feature>
<evidence type="ECO:0000256" key="11">
    <source>
        <dbReference type="PIRSR" id="PIRSR600223-1"/>
    </source>
</evidence>
<dbReference type="FunFam" id="2.10.109.10:FF:000008">
    <property type="entry name" value="Signal peptidase I"/>
    <property type="match status" value="1"/>
</dbReference>
<gene>
    <name evidence="14" type="ORF">BRLA_c033290</name>
</gene>
<protein>
    <recommendedName>
        <fullName evidence="4 12">Signal peptidase I</fullName>
        <ecNumber evidence="4 12">3.4.21.89</ecNumber>
    </recommendedName>
</protein>
<keyword evidence="5" id="KW-1003">Cell membrane</keyword>
<dbReference type="GO" id="GO:0006465">
    <property type="term" value="P:signal peptide processing"/>
    <property type="evidence" value="ECO:0007669"/>
    <property type="project" value="InterPro"/>
</dbReference>
<evidence type="ECO:0000256" key="6">
    <source>
        <dbReference type="ARBA" id="ARBA00022670"/>
    </source>
</evidence>
<dbReference type="eggNOG" id="COG0681">
    <property type="taxonomic scope" value="Bacteria"/>
</dbReference>